<proteinExistence type="predicted"/>
<dbReference type="InterPro" id="IPR018640">
    <property type="entry name" value="DUF2063"/>
</dbReference>
<name>A0A547Q2L5_9RHOB</name>
<sequence length="242" mass="25872">MSGQSEFTMALLDPGRPTPAIVTDGQGGAAGKRFDVYRNNVIVGLIDALETGFPVVAKLIGAENFRQMARVFARAHPPGSPLMMYYGAEMPEFLANLPQLSHLGYLPDIARLELALRESYHAADADPIDPQGLASVDPDRLCLHLAPSLRIVTSAWPIYDIWRFNSEENAPKPRAEAQDVVILRPEFDPAPHLLPSGAAAALASIGAGAPLGALDPEVDLQTLFALLLGHGAVTGFAEKETT</sequence>
<comment type="caution">
    <text evidence="2">The sequence shown here is derived from an EMBL/GenBank/DDBJ whole genome shotgun (WGS) entry which is preliminary data.</text>
</comment>
<dbReference type="RefSeq" id="WP_142834689.1">
    <property type="nucleotide sequence ID" value="NZ_VFSV01000014.1"/>
</dbReference>
<reference evidence="2 3" key="1">
    <citation type="submission" date="2019-06" db="EMBL/GenBank/DDBJ databases">
        <title>Paenimaribius caenipelagi gen. nov., sp. nov., isolated from a tidal flat.</title>
        <authorList>
            <person name="Yoon J.-H."/>
        </authorList>
    </citation>
    <scope>NUCLEOTIDE SEQUENCE [LARGE SCALE GENOMIC DNA]</scope>
    <source>
        <strain evidence="2 3">JBTF-M29</strain>
    </source>
</reference>
<protein>
    <submittedName>
        <fullName evidence="2">DUF2063 domain-containing protein</fullName>
    </submittedName>
</protein>
<dbReference type="Proteomes" id="UP000318590">
    <property type="component" value="Unassembled WGS sequence"/>
</dbReference>
<feature type="domain" description="Putative DNA-binding" evidence="1">
    <location>
        <begin position="4"/>
        <end position="94"/>
    </location>
</feature>
<dbReference type="AlphaFoldDB" id="A0A547Q2L5"/>
<dbReference type="InterPro" id="IPR044922">
    <property type="entry name" value="DUF2063_N_sf"/>
</dbReference>
<keyword evidence="3" id="KW-1185">Reference proteome</keyword>
<evidence type="ECO:0000313" key="3">
    <source>
        <dbReference type="Proteomes" id="UP000318590"/>
    </source>
</evidence>
<dbReference type="Gene3D" id="1.10.150.690">
    <property type="entry name" value="DUF2063"/>
    <property type="match status" value="1"/>
</dbReference>
<accession>A0A547Q2L5</accession>
<dbReference type="EMBL" id="VFSV01000014">
    <property type="protein sequence ID" value="TRD20634.1"/>
    <property type="molecule type" value="Genomic_DNA"/>
</dbReference>
<evidence type="ECO:0000259" key="1">
    <source>
        <dbReference type="Pfam" id="PF09836"/>
    </source>
</evidence>
<dbReference type="OrthoDB" id="4146344at2"/>
<gene>
    <name evidence="2" type="ORF">FEV53_10075</name>
</gene>
<evidence type="ECO:0000313" key="2">
    <source>
        <dbReference type="EMBL" id="TRD20634.1"/>
    </source>
</evidence>
<organism evidence="2 3">
    <name type="scientific">Palleronia caenipelagi</name>
    <dbReference type="NCBI Taxonomy" id="2489174"/>
    <lineage>
        <taxon>Bacteria</taxon>
        <taxon>Pseudomonadati</taxon>
        <taxon>Pseudomonadota</taxon>
        <taxon>Alphaproteobacteria</taxon>
        <taxon>Rhodobacterales</taxon>
        <taxon>Roseobacteraceae</taxon>
        <taxon>Palleronia</taxon>
    </lineage>
</organism>
<dbReference type="Pfam" id="PF09836">
    <property type="entry name" value="DUF2063"/>
    <property type="match status" value="1"/>
</dbReference>